<dbReference type="InParanoid" id="A0A0C9ZLA3"/>
<dbReference type="HOGENOM" id="CLU_2122692_0_0_1"/>
<name>A0A0C9ZLA3_9AGAM</name>
<dbReference type="EMBL" id="KN835402">
    <property type="protein sequence ID" value="KIK38275.1"/>
    <property type="molecule type" value="Genomic_DNA"/>
</dbReference>
<reference evidence="1 2" key="1">
    <citation type="submission" date="2014-04" db="EMBL/GenBank/DDBJ databases">
        <authorList>
            <consortium name="DOE Joint Genome Institute"/>
            <person name="Kuo A."/>
            <person name="Ruytinx J."/>
            <person name="Rineau F."/>
            <person name="Colpaert J."/>
            <person name="Kohler A."/>
            <person name="Nagy L.G."/>
            <person name="Floudas D."/>
            <person name="Copeland A."/>
            <person name="Barry K.W."/>
            <person name="Cichocki N."/>
            <person name="Veneault-Fourrey C."/>
            <person name="LaButti K."/>
            <person name="Lindquist E.A."/>
            <person name="Lipzen A."/>
            <person name="Lundell T."/>
            <person name="Morin E."/>
            <person name="Murat C."/>
            <person name="Sun H."/>
            <person name="Tunlid A."/>
            <person name="Henrissat B."/>
            <person name="Grigoriev I.V."/>
            <person name="Hibbett D.S."/>
            <person name="Martin F."/>
            <person name="Nordberg H.P."/>
            <person name="Cantor M.N."/>
            <person name="Hua S.X."/>
        </authorList>
    </citation>
    <scope>NUCLEOTIDE SEQUENCE [LARGE SCALE GENOMIC DNA]</scope>
    <source>
        <strain evidence="1 2">UH-Slu-Lm8-n1</strain>
    </source>
</reference>
<dbReference type="OrthoDB" id="2705913at2759"/>
<sequence length="114" mass="13150">MGTCNWVSLLDSFTTHFGKINEQQPIVLQCQVSESAPPFRHAHLLCHNLGFYLLLVFKWVIVKDSQGCLEIHISGKLLVRLDLAFPSSIVEVMVSKYSWRQFFFLDSNGMARRY</sequence>
<accession>A0A0C9ZLA3</accession>
<proteinExistence type="predicted"/>
<gene>
    <name evidence="1" type="ORF">CY34DRAFT_402818</name>
</gene>
<keyword evidence="2" id="KW-1185">Reference proteome</keyword>
<protein>
    <submittedName>
        <fullName evidence="1">Uncharacterized protein</fullName>
    </submittedName>
</protein>
<organism evidence="1 2">
    <name type="scientific">Suillus luteus UH-Slu-Lm8-n1</name>
    <dbReference type="NCBI Taxonomy" id="930992"/>
    <lineage>
        <taxon>Eukaryota</taxon>
        <taxon>Fungi</taxon>
        <taxon>Dikarya</taxon>
        <taxon>Basidiomycota</taxon>
        <taxon>Agaricomycotina</taxon>
        <taxon>Agaricomycetes</taxon>
        <taxon>Agaricomycetidae</taxon>
        <taxon>Boletales</taxon>
        <taxon>Suillineae</taxon>
        <taxon>Suillaceae</taxon>
        <taxon>Suillus</taxon>
    </lineage>
</organism>
<dbReference type="AlphaFoldDB" id="A0A0C9ZLA3"/>
<evidence type="ECO:0000313" key="1">
    <source>
        <dbReference type="EMBL" id="KIK38275.1"/>
    </source>
</evidence>
<evidence type="ECO:0000313" key="2">
    <source>
        <dbReference type="Proteomes" id="UP000054485"/>
    </source>
</evidence>
<reference evidence="2" key="2">
    <citation type="submission" date="2015-01" db="EMBL/GenBank/DDBJ databases">
        <title>Evolutionary Origins and Diversification of the Mycorrhizal Mutualists.</title>
        <authorList>
            <consortium name="DOE Joint Genome Institute"/>
            <consortium name="Mycorrhizal Genomics Consortium"/>
            <person name="Kohler A."/>
            <person name="Kuo A."/>
            <person name="Nagy L.G."/>
            <person name="Floudas D."/>
            <person name="Copeland A."/>
            <person name="Barry K.W."/>
            <person name="Cichocki N."/>
            <person name="Veneault-Fourrey C."/>
            <person name="LaButti K."/>
            <person name="Lindquist E.A."/>
            <person name="Lipzen A."/>
            <person name="Lundell T."/>
            <person name="Morin E."/>
            <person name="Murat C."/>
            <person name="Riley R."/>
            <person name="Ohm R."/>
            <person name="Sun H."/>
            <person name="Tunlid A."/>
            <person name="Henrissat B."/>
            <person name="Grigoriev I.V."/>
            <person name="Hibbett D.S."/>
            <person name="Martin F."/>
        </authorList>
    </citation>
    <scope>NUCLEOTIDE SEQUENCE [LARGE SCALE GENOMIC DNA]</scope>
    <source>
        <strain evidence="2">UH-Slu-Lm8-n1</strain>
    </source>
</reference>
<dbReference type="Proteomes" id="UP000054485">
    <property type="component" value="Unassembled WGS sequence"/>
</dbReference>